<sequence length="35" mass="3860">MEDGSGDGSGRHPWRTPTPPQPCAAQIERVKNKKK</sequence>
<organism evidence="2">
    <name type="scientific">Arundo donax</name>
    <name type="common">Giant reed</name>
    <name type="synonym">Donax arundinaceus</name>
    <dbReference type="NCBI Taxonomy" id="35708"/>
    <lineage>
        <taxon>Eukaryota</taxon>
        <taxon>Viridiplantae</taxon>
        <taxon>Streptophyta</taxon>
        <taxon>Embryophyta</taxon>
        <taxon>Tracheophyta</taxon>
        <taxon>Spermatophyta</taxon>
        <taxon>Magnoliopsida</taxon>
        <taxon>Liliopsida</taxon>
        <taxon>Poales</taxon>
        <taxon>Poaceae</taxon>
        <taxon>PACMAD clade</taxon>
        <taxon>Arundinoideae</taxon>
        <taxon>Arundineae</taxon>
        <taxon>Arundo</taxon>
    </lineage>
</organism>
<feature type="region of interest" description="Disordered" evidence="1">
    <location>
        <begin position="1"/>
        <end position="35"/>
    </location>
</feature>
<reference evidence="2" key="2">
    <citation type="journal article" date="2015" name="Data Brief">
        <title>Shoot transcriptome of the giant reed, Arundo donax.</title>
        <authorList>
            <person name="Barrero R.A."/>
            <person name="Guerrero F.D."/>
            <person name="Moolhuijzen P."/>
            <person name="Goolsby J.A."/>
            <person name="Tidwell J."/>
            <person name="Bellgard S.E."/>
            <person name="Bellgard M.I."/>
        </authorList>
    </citation>
    <scope>NUCLEOTIDE SEQUENCE</scope>
    <source>
        <tissue evidence="2">Shoot tissue taken approximately 20 cm above the soil surface</tissue>
    </source>
</reference>
<dbReference type="EMBL" id="GBRH01246132">
    <property type="protein sequence ID" value="JAD51763.1"/>
    <property type="molecule type" value="Transcribed_RNA"/>
</dbReference>
<dbReference type="AlphaFoldDB" id="A0A0A9APG2"/>
<proteinExistence type="predicted"/>
<evidence type="ECO:0000313" key="2">
    <source>
        <dbReference type="EMBL" id="JAD51763.1"/>
    </source>
</evidence>
<protein>
    <submittedName>
        <fullName evidence="2">Uncharacterized protein</fullName>
    </submittedName>
</protein>
<name>A0A0A9APG2_ARUDO</name>
<accession>A0A0A9APG2</accession>
<reference evidence="2" key="1">
    <citation type="submission" date="2014-09" db="EMBL/GenBank/DDBJ databases">
        <authorList>
            <person name="Magalhaes I.L.F."/>
            <person name="Oliveira U."/>
            <person name="Santos F.R."/>
            <person name="Vidigal T.H.D.A."/>
            <person name="Brescovit A.D."/>
            <person name="Santos A.J."/>
        </authorList>
    </citation>
    <scope>NUCLEOTIDE SEQUENCE</scope>
    <source>
        <tissue evidence="2">Shoot tissue taken approximately 20 cm above the soil surface</tissue>
    </source>
</reference>
<evidence type="ECO:0000256" key="1">
    <source>
        <dbReference type="SAM" id="MobiDB-lite"/>
    </source>
</evidence>